<accession>A0A7Y4IKR8</accession>
<name>A0A7Y4IKR8_MYXXA</name>
<proteinExistence type="predicted"/>
<reference evidence="1 2" key="1">
    <citation type="submission" date="2020-05" db="EMBL/GenBank/DDBJ databases">
        <authorList>
            <person name="Whitworth D."/>
        </authorList>
    </citation>
    <scope>NUCLEOTIDE SEQUENCE [LARGE SCALE GENOMIC DNA]</scope>
    <source>
        <strain evidence="1 2">AM005</strain>
    </source>
</reference>
<protein>
    <submittedName>
        <fullName evidence="1">Uncharacterized protein</fullName>
    </submittedName>
</protein>
<dbReference type="Proteomes" id="UP000533080">
    <property type="component" value="Unassembled WGS sequence"/>
</dbReference>
<organism evidence="1 2">
    <name type="scientific">Myxococcus xanthus</name>
    <dbReference type="NCBI Taxonomy" id="34"/>
    <lineage>
        <taxon>Bacteria</taxon>
        <taxon>Pseudomonadati</taxon>
        <taxon>Myxococcota</taxon>
        <taxon>Myxococcia</taxon>
        <taxon>Myxococcales</taxon>
        <taxon>Cystobacterineae</taxon>
        <taxon>Myxococcaceae</taxon>
        <taxon>Myxococcus</taxon>
    </lineage>
</organism>
<dbReference type="EMBL" id="JABFNT010000076">
    <property type="protein sequence ID" value="NOJ81107.1"/>
    <property type="molecule type" value="Genomic_DNA"/>
</dbReference>
<gene>
    <name evidence="1" type="ORF">HNV28_22750</name>
</gene>
<dbReference type="AlphaFoldDB" id="A0A7Y4IKR8"/>
<evidence type="ECO:0000313" key="2">
    <source>
        <dbReference type="Proteomes" id="UP000533080"/>
    </source>
</evidence>
<comment type="caution">
    <text evidence="1">The sequence shown here is derived from an EMBL/GenBank/DDBJ whole genome shotgun (WGS) entry which is preliminary data.</text>
</comment>
<evidence type="ECO:0000313" key="1">
    <source>
        <dbReference type="EMBL" id="NOJ81107.1"/>
    </source>
</evidence>
<sequence>MIAAYDTDATLLLAARGLERLVLSDGKNLLIVGDHAVVVPDLVCDAAACVEELIIATAPGDSSHRILLIDPASGKILDDVQVAAEDATAFITRHPSSPTLLVELPMGQSGSSTYKIELAGGSLRVEEILAGQDPVIAGFNPSGTKLLVTPYPDDPEVARVFAWPSLEETGRLTADELDAENGIGLPGCWVDEESIALYAVEDSLILTDQDLGSPVRADFPIDLRESGDIESLKSLEPGRIAVGVWEPEGRSMLVLEG</sequence>